<sequence>MANFSVMMIAVGLGPQHIRRGGQIDCQIRSDSSLSTHRRTYDTHTSVHHDHAQTADRVKFTLVPTATPPVIYTCTLSSHITMMLSSIRLESCSLRTYSVYLATNLASNCVLTIIEDVFGEAQGSSTILLSLLHATQTIN</sequence>
<reference evidence="1" key="1">
    <citation type="submission" date="2020-08" db="EMBL/GenBank/DDBJ databases">
        <title>Multicomponent nature underlies the extraordinary mechanical properties of spider dragline silk.</title>
        <authorList>
            <person name="Kono N."/>
            <person name="Nakamura H."/>
            <person name="Mori M."/>
            <person name="Yoshida Y."/>
            <person name="Ohtoshi R."/>
            <person name="Malay A.D."/>
            <person name="Moran D.A.P."/>
            <person name="Tomita M."/>
            <person name="Numata K."/>
            <person name="Arakawa K."/>
        </authorList>
    </citation>
    <scope>NUCLEOTIDE SEQUENCE</scope>
</reference>
<evidence type="ECO:0000313" key="2">
    <source>
        <dbReference type="Proteomes" id="UP000887159"/>
    </source>
</evidence>
<accession>A0A8X6S333</accession>
<keyword evidence="2" id="KW-1185">Reference proteome</keyword>
<dbReference type="EMBL" id="BMAU01021225">
    <property type="protein sequence ID" value="GFY01131.1"/>
    <property type="molecule type" value="Genomic_DNA"/>
</dbReference>
<dbReference type="AlphaFoldDB" id="A0A8X6S333"/>
<evidence type="ECO:0000313" key="1">
    <source>
        <dbReference type="EMBL" id="GFY01131.1"/>
    </source>
</evidence>
<organism evidence="1 2">
    <name type="scientific">Trichonephila clavipes</name>
    <name type="common">Golden silk orbweaver</name>
    <name type="synonym">Nephila clavipes</name>
    <dbReference type="NCBI Taxonomy" id="2585209"/>
    <lineage>
        <taxon>Eukaryota</taxon>
        <taxon>Metazoa</taxon>
        <taxon>Ecdysozoa</taxon>
        <taxon>Arthropoda</taxon>
        <taxon>Chelicerata</taxon>
        <taxon>Arachnida</taxon>
        <taxon>Araneae</taxon>
        <taxon>Araneomorphae</taxon>
        <taxon>Entelegynae</taxon>
        <taxon>Araneoidea</taxon>
        <taxon>Nephilidae</taxon>
        <taxon>Trichonephila</taxon>
    </lineage>
</organism>
<dbReference type="Proteomes" id="UP000887159">
    <property type="component" value="Unassembled WGS sequence"/>
</dbReference>
<comment type="caution">
    <text evidence="1">The sequence shown here is derived from an EMBL/GenBank/DDBJ whole genome shotgun (WGS) entry which is preliminary data.</text>
</comment>
<name>A0A8X6S333_TRICX</name>
<gene>
    <name evidence="1" type="ORF">TNCV_5075981</name>
</gene>
<proteinExistence type="predicted"/>
<protein>
    <submittedName>
        <fullName evidence="1">Uncharacterized protein</fullName>
    </submittedName>
</protein>